<evidence type="ECO:0000259" key="1">
    <source>
        <dbReference type="Pfam" id="PF04773"/>
    </source>
</evidence>
<reference evidence="3 4" key="1">
    <citation type="submission" date="2018-09" db="EMBL/GenBank/DDBJ databases">
        <title>Genome sequencing of strain 6GH32-13.</title>
        <authorList>
            <person name="Weon H.-Y."/>
            <person name="Heo J."/>
            <person name="Kwon S.-W."/>
        </authorList>
    </citation>
    <scope>NUCLEOTIDE SEQUENCE [LARGE SCALE GENOMIC DNA]</scope>
    <source>
        <strain evidence="3 4">5GH32-13</strain>
    </source>
</reference>
<evidence type="ECO:0000313" key="3">
    <source>
        <dbReference type="EMBL" id="AXY75522.1"/>
    </source>
</evidence>
<dbReference type="InterPro" id="IPR032508">
    <property type="entry name" value="FecR_C"/>
</dbReference>
<dbReference type="PANTHER" id="PTHR30273:SF2">
    <property type="entry name" value="PROTEIN FECR"/>
    <property type="match status" value="1"/>
</dbReference>
<organism evidence="3 4">
    <name type="scientific">Paraflavitalea soli</name>
    <dbReference type="NCBI Taxonomy" id="2315862"/>
    <lineage>
        <taxon>Bacteria</taxon>
        <taxon>Pseudomonadati</taxon>
        <taxon>Bacteroidota</taxon>
        <taxon>Chitinophagia</taxon>
        <taxon>Chitinophagales</taxon>
        <taxon>Chitinophagaceae</taxon>
        <taxon>Paraflavitalea</taxon>
    </lineage>
</organism>
<proteinExistence type="predicted"/>
<dbReference type="OrthoDB" id="634407at2"/>
<evidence type="ECO:0000313" key="4">
    <source>
        <dbReference type="Proteomes" id="UP000263900"/>
    </source>
</evidence>
<dbReference type="PANTHER" id="PTHR30273">
    <property type="entry name" value="PERIPLASMIC SIGNAL SENSOR AND SIGMA FACTOR ACTIVATOR FECR-RELATED"/>
    <property type="match status" value="1"/>
</dbReference>
<feature type="domain" description="FecR protein" evidence="1">
    <location>
        <begin position="201"/>
        <end position="296"/>
    </location>
</feature>
<keyword evidence="4" id="KW-1185">Reference proteome</keyword>
<dbReference type="Gene3D" id="2.60.120.1440">
    <property type="match status" value="1"/>
</dbReference>
<dbReference type="InterPro" id="IPR006860">
    <property type="entry name" value="FecR"/>
</dbReference>
<accession>A0A3B7MM44</accession>
<name>A0A3B7MM44_9BACT</name>
<protein>
    <submittedName>
        <fullName evidence="3">DUF4974 domain-containing protein</fullName>
    </submittedName>
</protein>
<sequence>MYNLFYMQAGNTKLEDLYIKWFNRTATPQERAALIQLLEAGATKEQLAPIIEKIWDQLKDDDEPFTLSDKQQLADKILKQWPAEPVVTGNTPVRTFRWGWAAAAILLLGASVLVGKLLIEKKPEQQKTYSVVVKNIDPIPPGHDGAVLTLADGQQIVLDSAANGVIGQQQGAQISLHNNQVIYQPRVDQAAGQPKEMTYNTMSTPKGRQFQLVLPDGSKVWLNAASSITYPIAFNKQERRVKITGEVYVEVAHDKTWPFIVQTKNQQIQALGTAFNVNAYENEEIEKTTLIEGSVKVNSTIVPQAVNSHPLSAILLPGQQANIDNSKQLLSIANNQSEAAIAWKNGYFNLENIAFDKVMKQLERWYNIEVVYQSGVPDLRFVGGLSRNMTLDALIRALRVSEVHFKMEGDRRLIVYK</sequence>
<dbReference type="FunFam" id="2.60.120.1440:FF:000001">
    <property type="entry name" value="Putative anti-sigma factor"/>
    <property type="match status" value="1"/>
</dbReference>
<dbReference type="KEGG" id="pseg:D3H65_16730"/>
<dbReference type="EMBL" id="CP032157">
    <property type="protein sequence ID" value="AXY75522.1"/>
    <property type="molecule type" value="Genomic_DNA"/>
</dbReference>
<dbReference type="AlphaFoldDB" id="A0A3B7MM44"/>
<dbReference type="Pfam" id="PF04773">
    <property type="entry name" value="FecR"/>
    <property type="match status" value="1"/>
</dbReference>
<dbReference type="Pfam" id="PF16344">
    <property type="entry name" value="FecR_C"/>
    <property type="match status" value="1"/>
</dbReference>
<dbReference type="Gene3D" id="3.55.50.30">
    <property type="match status" value="1"/>
</dbReference>
<dbReference type="GO" id="GO:0016989">
    <property type="term" value="F:sigma factor antagonist activity"/>
    <property type="evidence" value="ECO:0007669"/>
    <property type="project" value="TreeGrafter"/>
</dbReference>
<gene>
    <name evidence="3" type="ORF">D3H65_16730</name>
</gene>
<feature type="domain" description="Protein FecR C-terminal" evidence="2">
    <location>
        <begin position="347"/>
        <end position="411"/>
    </location>
</feature>
<evidence type="ECO:0000259" key="2">
    <source>
        <dbReference type="Pfam" id="PF16344"/>
    </source>
</evidence>
<dbReference type="InterPro" id="IPR012373">
    <property type="entry name" value="Ferrdict_sens_TM"/>
</dbReference>
<dbReference type="Proteomes" id="UP000263900">
    <property type="component" value="Chromosome"/>
</dbReference>